<proteinExistence type="predicted"/>
<accession>A0ACC0YJC1</accession>
<comment type="caution">
    <text evidence="1">The sequence shown here is derived from an EMBL/GenBank/DDBJ whole genome shotgun (WGS) entry which is preliminary data.</text>
</comment>
<dbReference type="EMBL" id="CM047741">
    <property type="protein sequence ID" value="KAJ0037667.1"/>
    <property type="molecule type" value="Genomic_DNA"/>
</dbReference>
<sequence length="462" mass="51468">MNPLPNPDRYPLLNFILSQLNPNSHPPLPPETSIYLTSKYPHLNNPKLLTSLIQALPHQVTQTHFLIDSLGPRPDSYTVSIARSKIAQIHATASSSPDVEVYKAVVRLEEMHEEYGTKLREAEEMLDRVYGSVVGELEDVDEDVVKILREAKSGVVVERIELVERQLRFLPEDFGKLHGLLVLNLSRNELKVIPDSIAGLKKLEELDVSSNLLESLPDSIGLLLSLKVLNVSGNKLNNLPESIAGCSSLVELDASFNNLAFLPANMGYGLLNLERFSIQLNKIRFLPLSICEMRSLKYLDVHFNELHGLPHVIGRLTNLEVVNLSSNFSDLTELPETLGDLINLREFDASNNQIRALPDTFFRLENLTKLNLEQNPLVIPPTDIVNKGVEAVKDFMAKRWLDLLAEAHQTSTHEANKQQQDQTGWLSWGTSLMTNFVSGVSSVGGYLGGGNASSDPYLDQQL</sequence>
<keyword evidence="2" id="KW-1185">Reference proteome</keyword>
<gene>
    <name evidence="1" type="ORF">Pint_22877</name>
</gene>
<evidence type="ECO:0000313" key="1">
    <source>
        <dbReference type="EMBL" id="KAJ0037667.1"/>
    </source>
</evidence>
<reference evidence="2" key="1">
    <citation type="journal article" date="2023" name="G3 (Bethesda)">
        <title>Genome assembly and association tests identify interacting loci associated with vigor, precocity, and sex in interspecific pistachio rootstocks.</title>
        <authorList>
            <person name="Palmer W."/>
            <person name="Jacygrad E."/>
            <person name="Sagayaradj S."/>
            <person name="Cavanaugh K."/>
            <person name="Han R."/>
            <person name="Bertier L."/>
            <person name="Beede B."/>
            <person name="Kafkas S."/>
            <person name="Golino D."/>
            <person name="Preece J."/>
            <person name="Michelmore R."/>
        </authorList>
    </citation>
    <scope>NUCLEOTIDE SEQUENCE [LARGE SCALE GENOMIC DNA]</scope>
</reference>
<organism evidence="1 2">
    <name type="scientific">Pistacia integerrima</name>
    <dbReference type="NCBI Taxonomy" id="434235"/>
    <lineage>
        <taxon>Eukaryota</taxon>
        <taxon>Viridiplantae</taxon>
        <taxon>Streptophyta</taxon>
        <taxon>Embryophyta</taxon>
        <taxon>Tracheophyta</taxon>
        <taxon>Spermatophyta</taxon>
        <taxon>Magnoliopsida</taxon>
        <taxon>eudicotyledons</taxon>
        <taxon>Gunneridae</taxon>
        <taxon>Pentapetalae</taxon>
        <taxon>rosids</taxon>
        <taxon>malvids</taxon>
        <taxon>Sapindales</taxon>
        <taxon>Anacardiaceae</taxon>
        <taxon>Pistacia</taxon>
    </lineage>
</organism>
<evidence type="ECO:0000313" key="2">
    <source>
        <dbReference type="Proteomes" id="UP001163603"/>
    </source>
</evidence>
<dbReference type="Proteomes" id="UP001163603">
    <property type="component" value="Chromosome 6"/>
</dbReference>
<name>A0ACC0YJC1_9ROSI</name>
<protein>
    <submittedName>
        <fullName evidence="1">Uncharacterized protein</fullName>
    </submittedName>
</protein>